<feature type="transmembrane region" description="Helical" evidence="9">
    <location>
        <begin position="127"/>
        <end position="151"/>
    </location>
</feature>
<evidence type="ECO:0000256" key="7">
    <source>
        <dbReference type="ARBA" id="ARBA00023136"/>
    </source>
</evidence>
<dbReference type="SUPFAM" id="SSF81345">
    <property type="entry name" value="ABC transporter involved in vitamin B12 uptake, BtuC"/>
    <property type="match status" value="1"/>
</dbReference>
<feature type="transmembrane region" description="Helical" evidence="9">
    <location>
        <begin position="314"/>
        <end position="336"/>
    </location>
</feature>
<dbReference type="InterPro" id="IPR037294">
    <property type="entry name" value="ABC_BtuC-like"/>
</dbReference>
<comment type="subcellular location">
    <subcellularLocation>
        <location evidence="1">Cell membrane</location>
        <topology evidence="1">Multi-pass membrane protein</topology>
    </subcellularLocation>
</comment>
<evidence type="ECO:0000256" key="6">
    <source>
        <dbReference type="ARBA" id="ARBA00022989"/>
    </source>
</evidence>
<evidence type="ECO:0000256" key="9">
    <source>
        <dbReference type="SAM" id="Phobius"/>
    </source>
</evidence>
<sequence length="370" mass="36365">MSLDRLPSTTGAGPGAGTGPAGAAPAPGTGPAALPARGARRFAGPLTLATLVLALAVVGVLGLFAGSKDTGFGEVLAVLTGGGDDYIRQVVDARIPRTVVGAVVGAALAASGTLIQGLTRNPLGEPGLLGIGAGASAAMVTASALAGSGAVAAGTTTVWVALPGAVCAVLVVYLLGRQSRSASVVPLVLAGSVVTAVLTAYVNAMILLRPDVFDSYRFWMVGSLAGVEYAGLLAALPAFVLGAVVACLLVRPLEVLSLGDAAASGLGVRVMPVRAAGLAAATLLAAAAIAVAGPIAFVGLAVPHILRAVLGTEYRWLLPASFLGGALVLVGADVLGRVLVRPQELMVGIVTAFLGAPFLLAAVRRGAVEK</sequence>
<dbReference type="RefSeq" id="WP_344310138.1">
    <property type="nucleotide sequence ID" value="NZ_BAAANO010000025.1"/>
</dbReference>
<evidence type="ECO:0000313" key="11">
    <source>
        <dbReference type="Proteomes" id="UP001500755"/>
    </source>
</evidence>
<evidence type="ECO:0000256" key="1">
    <source>
        <dbReference type="ARBA" id="ARBA00004651"/>
    </source>
</evidence>
<keyword evidence="3" id="KW-0813">Transport</keyword>
<dbReference type="Gene3D" id="1.10.3470.10">
    <property type="entry name" value="ABC transporter involved in vitamin B12 uptake, BtuC"/>
    <property type="match status" value="1"/>
</dbReference>
<name>A0ABP5F343_9MICO</name>
<keyword evidence="7 9" id="KW-0472">Membrane</keyword>
<feature type="transmembrane region" description="Helical" evidence="9">
    <location>
        <begin position="229"/>
        <end position="250"/>
    </location>
</feature>
<dbReference type="Pfam" id="PF01032">
    <property type="entry name" value="FecCD"/>
    <property type="match status" value="1"/>
</dbReference>
<feature type="transmembrane region" description="Helical" evidence="9">
    <location>
        <begin position="46"/>
        <end position="66"/>
    </location>
</feature>
<feature type="transmembrane region" description="Helical" evidence="9">
    <location>
        <begin position="157"/>
        <end position="175"/>
    </location>
</feature>
<dbReference type="PANTHER" id="PTHR30472:SF1">
    <property type="entry name" value="FE(3+) DICITRATE TRANSPORT SYSTEM PERMEASE PROTEIN FECC-RELATED"/>
    <property type="match status" value="1"/>
</dbReference>
<evidence type="ECO:0000256" key="2">
    <source>
        <dbReference type="ARBA" id="ARBA00007935"/>
    </source>
</evidence>
<keyword evidence="6 9" id="KW-1133">Transmembrane helix</keyword>
<evidence type="ECO:0000256" key="4">
    <source>
        <dbReference type="ARBA" id="ARBA00022475"/>
    </source>
</evidence>
<accession>A0ABP5F343</accession>
<comment type="caution">
    <text evidence="10">The sequence shown here is derived from an EMBL/GenBank/DDBJ whole genome shotgun (WGS) entry which is preliminary data.</text>
</comment>
<evidence type="ECO:0000256" key="8">
    <source>
        <dbReference type="SAM" id="MobiDB-lite"/>
    </source>
</evidence>
<organism evidence="10 11">
    <name type="scientific">Brevibacterium samyangense</name>
    <dbReference type="NCBI Taxonomy" id="366888"/>
    <lineage>
        <taxon>Bacteria</taxon>
        <taxon>Bacillati</taxon>
        <taxon>Actinomycetota</taxon>
        <taxon>Actinomycetes</taxon>
        <taxon>Micrococcales</taxon>
        <taxon>Brevibacteriaceae</taxon>
        <taxon>Brevibacterium</taxon>
    </lineage>
</organism>
<keyword evidence="11" id="KW-1185">Reference proteome</keyword>
<comment type="similarity">
    <text evidence="2">Belongs to the binding-protein-dependent transport system permease family. FecCD subfamily.</text>
</comment>
<reference evidence="11" key="1">
    <citation type="journal article" date="2019" name="Int. J. Syst. Evol. Microbiol.">
        <title>The Global Catalogue of Microorganisms (GCM) 10K type strain sequencing project: providing services to taxonomists for standard genome sequencing and annotation.</title>
        <authorList>
            <consortium name="The Broad Institute Genomics Platform"/>
            <consortium name="The Broad Institute Genome Sequencing Center for Infectious Disease"/>
            <person name="Wu L."/>
            <person name="Ma J."/>
        </authorList>
    </citation>
    <scope>NUCLEOTIDE SEQUENCE [LARGE SCALE GENOMIC DNA]</scope>
    <source>
        <strain evidence="11">JCM 14546</strain>
    </source>
</reference>
<feature type="transmembrane region" description="Helical" evidence="9">
    <location>
        <begin position="187"/>
        <end position="209"/>
    </location>
</feature>
<feature type="transmembrane region" description="Helical" evidence="9">
    <location>
        <begin position="278"/>
        <end position="302"/>
    </location>
</feature>
<dbReference type="EMBL" id="BAAANO010000025">
    <property type="protein sequence ID" value="GAA2012348.1"/>
    <property type="molecule type" value="Genomic_DNA"/>
</dbReference>
<dbReference type="Proteomes" id="UP001500755">
    <property type="component" value="Unassembled WGS sequence"/>
</dbReference>
<evidence type="ECO:0000256" key="3">
    <source>
        <dbReference type="ARBA" id="ARBA00022448"/>
    </source>
</evidence>
<feature type="region of interest" description="Disordered" evidence="8">
    <location>
        <begin position="1"/>
        <end position="30"/>
    </location>
</feature>
<evidence type="ECO:0000256" key="5">
    <source>
        <dbReference type="ARBA" id="ARBA00022692"/>
    </source>
</evidence>
<keyword evidence="5 9" id="KW-0812">Transmembrane</keyword>
<proteinExistence type="inferred from homology"/>
<feature type="transmembrane region" description="Helical" evidence="9">
    <location>
        <begin position="345"/>
        <end position="363"/>
    </location>
</feature>
<keyword evidence="4" id="KW-1003">Cell membrane</keyword>
<protein>
    <submittedName>
        <fullName evidence="10">Iron chelate uptake ABC transporter family permease subunit</fullName>
    </submittedName>
</protein>
<gene>
    <name evidence="10" type="ORF">GCM10009755_24770</name>
</gene>
<dbReference type="CDD" id="cd06550">
    <property type="entry name" value="TM_ABC_iron-siderophores_like"/>
    <property type="match status" value="1"/>
</dbReference>
<feature type="compositionally biased region" description="Low complexity" evidence="8">
    <location>
        <begin position="21"/>
        <end position="30"/>
    </location>
</feature>
<feature type="transmembrane region" description="Helical" evidence="9">
    <location>
        <begin position="95"/>
        <end position="115"/>
    </location>
</feature>
<evidence type="ECO:0000313" key="10">
    <source>
        <dbReference type="EMBL" id="GAA2012348.1"/>
    </source>
</evidence>
<dbReference type="PANTHER" id="PTHR30472">
    <property type="entry name" value="FERRIC ENTEROBACTIN TRANSPORT SYSTEM PERMEASE PROTEIN"/>
    <property type="match status" value="1"/>
</dbReference>
<dbReference type="InterPro" id="IPR000522">
    <property type="entry name" value="ABC_transptr_permease_BtuC"/>
</dbReference>